<sequence length="107" mass="12218">MGLDCFPTLQILSRPVKGKLPEIEFEHPDCVIVVFPNDSKEFSVDYKSLSSLITESLSELEWIGRPNLLSKEHICWDIIYRTAEAVKKPLTHGDDLEIEPFQSSELN</sequence>
<proteinExistence type="predicted"/>
<comment type="caution">
    <text evidence="1">The sequence shown here is derived from an EMBL/GenBank/DDBJ whole genome shotgun (WGS) entry which is preliminary data.</text>
</comment>
<evidence type="ECO:0000313" key="2">
    <source>
        <dbReference type="Proteomes" id="UP000631114"/>
    </source>
</evidence>
<keyword evidence="2" id="KW-1185">Reference proteome</keyword>
<dbReference type="PANTHER" id="PTHR42741">
    <property type="entry name" value="NITROREDUCTASE FAMILY PROTEIN"/>
    <property type="match status" value="1"/>
</dbReference>
<dbReference type="EMBL" id="JADFTS010000004">
    <property type="protein sequence ID" value="KAF9611686.1"/>
    <property type="molecule type" value="Genomic_DNA"/>
</dbReference>
<reference evidence="1 2" key="1">
    <citation type="submission" date="2020-10" db="EMBL/GenBank/DDBJ databases">
        <title>The Coptis chinensis genome and diversification of protoberbering-type alkaloids.</title>
        <authorList>
            <person name="Wang B."/>
            <person name="Shu S."/>
            <person name="Song C."/>
            <person name="Liu Y."/>
        </authorList>
    </citation>
    <scope>NUCLEOTIDE SEQUENCE [LARGE SCALE GENOMIC DNA]</scope>
    <source>
        <strain evidence="1">HL-2020</strain>
        <tissue evidence="1">Leaf</tissue>
    </source>
</reference>
<dbReference type="AlphaFoldDB" id="A0A835I5K8"/>
<dbReference type="OrthoDB" id="10535261at2759"/>
<accession>A0A835I5K8</accession>
<protein>
    <submittedName>
        <fullName evidence="1">Uncharacterized protein</fullName>
    </submittedName>
</protein>
<evidence type="ECO:0000313" key="1">
    <source>
        <dbReference type="EMBL" id="KAF9611686.1"/>
    </source>
</evidence>
<dbReference type="PANTHER" id="PTHR42741:SF3">
    <property type="entry name" value="NITROREDUCTASE FAMILY PROTEIN"/>
    <property type="match status" value="1"/>
</dbReference>
<organism evidence="1 2">
    <name type="scientific">Coptis chinensis</name>
    <dbReference type="NCBI Taxonomy" id="261450"/>
    <lineage>
        <taxon>Eukaryota</taxon>
        <taxon>Viridiplantae</taxon>
        <taxon>Streptophyta</taxon>
        <taxon>Embryophyta</taxon>
        <taxon>Tracheophyta</taxon>
        <taxon>Spermatophyta</taxon>
        <taxon>Magnoliopsida</taxon>
        <taxon>Ranunculales</taxon>
        <taxon>Ranunculaceae</taxon>
        <taxon>Coptidoideae</taxon>
        <taxon>Coptis</taxon>
    </lineage>
</organism>
<name>A0A835I5K8_9MAGN</name>
<dbReference type="Proteomes" id="UP000631114">
    <property type="component" value="Unassembled WGS sequence"/>
</dbReference>
<gene>
    <name evidence="1" type="ORF">IFM89_034869</name>
</gene>